<accession>A0A3P8H7F3</accession>
<keyword evidence="2" id="KW-1185">Reference proteome</keyword>
<sequence length="124" mass="14094">MGLSLSQMHQLITSTIRSEGIIQPMIHLVIGCHAGQVFEDSWASESEPSFAHWIEMLKAKADWTLELRRLTTGYTVSIDGELSVRRAFSSIDPQRNPDMIRTFHYVCDNRRVLCYPPGTSKLIT</sequence>
<dbReference type="AlphaFoldDB" id="A0A3P8H7F3"/>
<dbReference type="InterPro" id="IPR027417">
    <property type="entry name" value="P-loop_NTPase"/>
</dbReference>
<dbReference type="EMBL" id="UZAN01048728">
    <property type="protein sequence ID" value="VDP86730.1"/>
    <property type="molecule type" value="Genomic_DNA"/>
</dbReference>
<proteinExistence type="predicted"/>
<evidence type="ECO:0000313" key="1">
    <source>
        <dbReference type="EMBL" id="VDP86730.1"/>
    </source>
</evidence>
<dbReference type="Proteomes" id="UP000272942">
    <property type="component" value="Unassembled WGS sequence"/>
</dbReference>
<reference evidence="1 2" key="1">
    <citation type="submission" date="2018-11" db="EMBL/GenBank/DDBJ databases">
        <authorList>
            <consortium name="Pathogen Informatics"/>
        </authorList>
    </citation>
    <scope>NUCLEOTIDE SEQUENCE [LARGE SCALE GENOMIC DNA]</scope>
    <source>
        <strain evidence="1 2">Egypt</strain>
    </source>
</reference>
<protein>
    <submittedName>
        <fullName evidence="1">Uncharacterized protein</fullName>
    </submittedName>
</protein>
<organism evidence="1 2">
    <name type="scientific">Echinostoma caproni</name>
    <dbReference type="NCBI Taxonomy" id="27848"/>
    <lineage>
        <taxon>Eukaryota</taxon>
        <taxon>Metazoa</taxon>
        <taxon>Spiralia</taxon>
        <taxon>Lophotrochozoa</taxon>
        <taxon>Platyhelminthes</taxon>
        <taxon>Trematoda</taxon>
        <taxon>Digenea</taxon>
        <taxon>Plagiorchiida</taxon>
        <taxon>Echinostomata</taxon>
        <taxon>Echinostomatoidea</taxon>
        <taxon>Echinostomatidae</taxon>
        <taxon>Echinostoma</taxon>
    </lineage>
</organism>
<dbReference type="Gene3D" id="3.40.50.300">
    <property type="entry name" value="P-loop containing nucleotide triphosphate hydrolases"/>
    <property type="match status" value="1"/>
</dbReference>
<name>A0A3P8H7F3_9TREM</name>
<gene>
    <name evidence="1" type="ORF">ECPE_LOCUS10234</name>
</gene>
<evidence type="ECO:0000313" key="2">
    <source>
        <dbReference type="Proteomes" id="UP000272942"/>
    </source>
</evidence>
<dbReference type="OrthoDB" id="9995306at2759"/>